<feature type="domain" description="DUF7096" evidence="4">
    <location>
        <begin position="1"/>
        <end position="203"/>
    </location>
</feature>
<evidence type="ECO:0000259" key="4">
    <source>
        <dbReference type="Pfam" id="PF23379"/>
    </source>
</evidence>
<feature type="domain" description="DUF7094" evidence="3">
    <location>
        <begin position="209"/>
        <end position="312"/>
    </location>
</feature>
<dbReference type="Pfam" id="PF23375">
    <property type="entry name" value="DUF7094"/>
    <property type="match status" value="1"/>
</dbReference>
<dbReference type="AlphaFoldDB" id="A0A1S8ARZ3"/>
<dbReference type="Pfam" id="PF23379">
    <property type="entry name" value="DUF7096"/>
    <property type="match status" value="1"/>
</dbReference>
<sequence>MNEATSALLAVLLVLAVPATVATAATADGDSYALQREPALQSPTELENTTNRLELSGEIRSEHAGYSGGLGTELASADDELRVDHTQYAVVDDGFEAASADERTAMIQAAYDRLTDRIDDLEERERRAVREHAAGDRSSTALLRTLVRNQHEAEVLSEHIAVLEDRADRVPGYSLSSGQVRATYKALEKHQTPLRSNLEQQVTTAGDEVVVSTSQSGYSVAMIDGSQYVVETTRFDARGETDRNRFDDGEAYDHVSELYPWASEFGPHFQDNSPDYYWAEMAHDQGRLEFYFDGDTGDVYHEIQVLSTDSLPVTDGGTWSEDGLEMTINETPANGPIEVQVTDSESGEPVDATVTADGAELGSTGEDGALWLVPPADGYDLAVESNDRTVNATITVD</sequence>
<gene>
    <name evidence="5" type="ORF">A6E15_00740</name>
</gene>
<feature type="domain" description="Fibronectin-III type-like" evidence="2">
    <location>
        <begin position="318"/>
        <end position="392"/>
    </location>
</feature>
<dbReference type="EMBL" id="LWLN01000001">
    <property type="protein sequence ID" value="OLZ39598.1"/>
    <property type="molecule type" value="Genomic_DNA"/>
</dbReference>
<dbReference type="OrthoDB" id="201701at2157"/>
<dbReference type="Proteomes" id="UP000189370">
    <property type="component" value="Unassembled WGS sequence"/>
</dbReference>
<name>A0A1S8ARZ3_9EURY</name>
<evidence type="ECO:0000259" key="3">
    <source>
        <dbReference type="Pfam" id="PF23375"/>
    </source>
</evidence>
<comment type="caution">
    <text evidence="5">The sequence shown here is derived from an EMBL/GenBank/DDBJ whole genome shotgun (WGS) entry which is preliminary data.</text>
</comment>
<dbReference type="STRING" id="301967.A6E15_00740"/>
<dbReference type="InterPro" id="IPR055522">
    <property type="entry name" value="DUF7096"/>
</dbReference>
<feature type="coiled-coil region" evidence="1">
    <location>
        <begin position="104"/>
        <end position="131"/>
    </location>
</feature>
<keyword evidence="1" id="KW-0175">Coiled coil</keyword>
<evidence type="ECO:0000313" key="6">
    <source>
        <dbReference type="Proteomes" id="UP000189370"/>
    </source>
</evidence>
<evidence type="ECO:0000313" key="5">
    <source>
        <dbReference type="EMBL" id="OLZ39598.1"/>
    </source>
</evidence>
<evidence type="ECO:0000259" key="2">
    <source>
        <dbReference type="Pfam" id="PF23374"/>
    </source>
</evidence>
<dbReference type="InterPro" id="IPR056397">
    <property type="entry name" value="Fn3_arc"/>
</dbReference>
<reference evidence="6" key="1">
    <citation type="submission" date="2016-04" db="EMBL/GenBank/DDBJ databases">
        <authorList>
            <person name="Chen S.-C."/>
            <person name="Lai M.-C."/>
        </authorList>
    </citation>
    <scope>NUCLEOTIDE SEQUENCE [LARGE SCALE GENOMIC DNA]</scope>
    <source>
        <strain evidence="6">AB14</strain>
    </source>
</reference>
<accession>A0A1S8ARZ3</accession>
<organism evidence="5 6">
    <name type="scientific">Natrinema saccharevitans</name>
    <dbReference type="NCBI Taxonomy" id="301967"/>
    <lineage>
        <taxon>Archaea</taxon>
        <taxon>Methanobacteriati</taxon>
        <taxon>Methanobacteriota</taxon>
        <taxon>Stenosarchaea group</taxon>
        <taxon>Halobacteria</taxon>
        <taxon>Halobacteriales</taxon>
        <taxon>Natrialbaceae</taxon>
        <taxon>Natrinema</taxon>
    </lineage>
</organism>
<protein>
    <submittedName>
        <fullName evidence="5">Uncharacterized protein</fullName>
    </submittedName>
</protein>
<keyword evidence="6" id="KW-1185">Reference proteome</keyword>
<evidence type="ECO:0000256" key="1">
    <source>
        <dbReference type="SAM" id="Coils"/>
    </source>
</evidence>
<proteinExistence type="predicted"/>
<dbReference type="RefSeq" id="WP_076142945.1">
    <property type="nucleotide sequence ID" value="NZ_LWLN01000001.1"/>
</dbReference>
<dbReference type="Pfam" id="PF23374">
    <property type="entry name" value="Fn3_arc"/>
    <property type="match status" value="1"/>
</dbReference>
<dbReference type="InterPro" id="IPR055520">
    <property type="entry name" value="DUF7094"/>
</dbReference>